<reference evidence="4" key="1">
    <citation type="submission" date="2016-10" db="EMBL/GenBank/DDBJ databases">
        <authorList>
            <person name="Varghese N."/>
            <person name="Submissions S."/>
        </authorList>
    </citation>
    <scope>NUCLEOTIDE SEQUENCE [LARGE SCALE GENOMIC DNA]</scope>
    <source>
        <strain evidence="4">S9</strain>
    </source>
</reference>
<dbReference type="RefSeq" id="WP_177174229.1">
    <property type="nucleotide sequence ID" value="NZ_FOGT01000005.1"/>
</dbReference>
<feature type="compositionally biased region" description="Polar residues" evidence="1">
    <location>
        <begin position="233"/>
        <end position="247"/>
    </location>
</feature>
<dbReference type="AlphaFoldDB" id="A0A1H9T3R3"/>
<gene>
    <name evidence="3" type="ORF">SAMN05518684_105107</name>
</gene>
<evidence type="ECO:0000313" key="4">
    <source>
        <dbReference type="Proteomes" id="UP000198571"/>
    </source>
</evidence>
<dbReference type="SUPFAM" id="SSF54106">
    <property type="entry name" value="LysM domain"/>
    <property type="match status" value="1"/>
</dbReference>
<feature type="region of interest" description="Disordered" evidence="1">
    <location>
        <begin position="173"/>
        <end position="317"/>
    </location>
</feature>
<proteinExistence type="predicted"/>
<dbReference type="PROSITE" id="PS51782">
    <property type="entry name" value="LYSM"/>
    <property type="match status" value="1"/>
</dbReference>
<protein>
    <submittedName>
        <fullName evidence="3">Stage VI sporulation protein D</fullName>
    </submittedName>
</protein>
<evidence type="ECO:0000259" key="2">
    <source>
        <dbReference type="PROSITE" id="PS51782"/>
    </source>
</evidence>
<feature type="compositionally biased region" description="Acidic residues" evidence="1">
    <location>
        <begin position="193"/>
        <end position="212"/>
    </location>
</feature>
<dbReference type="InterPro" id="IPR048862">
    <property type="entry name" value="SPOCS_spoVID_N"/>
</dbReference>
<keyword evidence="4" id="KW-1185">Reference proteome</keyword>
<feature type="compositionally biased region" description="Basic and acidic residues" evidence="1">
    <location>
        <begin position="255"/>
        <end position="282"/>
    </location>
</feature>
<dbReference type="STRING" id="1601833.SAMN05518684_105107"/>
<feature type="domain" description="LysM" evidence="2">
    <location>
        <begin position="337"/>
        <end position="380"/>
    </location>
</feature>
<evidence type="ECO:0000256" key="1">
    <source>
        <dbReference type="SAM" id="MobiDB-lite"/>
    </source>
</evidence>
<sequence>MTNEGSSLSFSMKEGIWLERGNEVDELISLSLEPDISVNESENEVVVKGALHLTGEYRMEPEEGTEEENEDENQLNQMVFRSVEEVSLSENGIGEIRHQFPLDITIPKERVDNLEDIYLTVEGFDYDVPENGYLEISADLSILGIRSGEEQADQEDNYKEDLTDRTFSFEQVRAEEYEDNEETEKEAETVTDLYEEEREEEYETEAVTPEEYDPVHGGEECPPAYTLKAGPSDDNNNWNSYEGSSKVNNEEDYLEENRPEAESAGDYNEKAYEYEAYEERPAEAMPEEQEETEVEQVKAAEEQEKERDQSDSSESENALYLTKMLSGDKEEAYSKLRMCIVQNGESLNTIADRYDMQVSQLMRMNRLKDEQVGEGQILYIPVRKPSSD</sequence>
<dbReference type="InterPro" id="IPR014256">
    <property type="entry name" value="Spore_VI_D"/>
</dbReference>
<dbReference type="NCBIfam" id="TIGR02907">
    <property type="entry name" value="spore_VI_D"/>
    <property type="match status" value="1"/>
</dbReference>
<dbReference type="SMART" id="SM00257">
    <property type="entry name" value="LysM"/>
    <property type="match status" value="1"/>
</dbReference>
<feature type="compositionally biased region" description="Basic and acidic residues" evidence="1">
    <location>
        <begin position="295"/>
        <end position="310"/>
    </location>
</feature>
<dbReference type="Pfam" id="PF01476">
    <property type="entry name" value="LysM"/>
    <property type="match status" value="1"/>
</dbReference>
<dbReference type="EMBL" id="FOGT01000005">
    <property type="protein sequence ID" value="SER91890.1"/>
    <property type="molecule type" value="Genomic_DNA"/>
</dbReference>
<accession>A0A1H9T3R3</accession>
<evidence type="ECO:0000313" key="3">
    <source>
        <dbReference type="EMBL" id="SER91890.1"/>
    </source>
</evidence>
<dbReference type="Gene3D" id="3.10.350.10">
    <property type="entry name" value="LysM domain"/>
    <property type="match status" value="1"/>
</dbReference>
<dbReference type="Proteomes" id="UP000198571">
    <property type="component" value="Unassembled WGS sequence"/>
</dbReference>
<feature type="compositionally biased region" description="Acidic residues" evidence="1">
    <location>
        <begin position="176"/>
        <end position="185"/>
    </location>
</feature>
<dbReference type="InterPro" id="IPR018392">
    <property type="entry name" value="LysM"/>
</dbReference>
<name>A0A1H9T3R3_9BACI</name>
<dbReference type="Pfam" id="PF20918">
    <property type="entry name" value="SPOCS_spoVID-N"/>
    <property type="match status" value="1"/>
</dbReference>
<dbReference type="InterPro" id="IPR036779">
    <property type="entry name" value="LysM_dom_sf"/>
</dbReference>
<organism evidence="3 4">
    <name type="scientific">Salipaludibacillus aurantiacus</name>
    <dbReference type="NCBI Taxonomy" id="1601833"/>
    <lineage>
        <taxon>Bacteria</taxon>
        <taxon>Bacillati</taxon>
        <taxon>Bacillota</taxon>
        <taxon>Bacilli</taxon>
        <taxon>Bacillales</taxon>
        <taxon>Bacillaceae</taxon>
    </lineage>
</organism>
<feature type="compositionally biased region" description="Acidic residues" evidence="1">
    <location>
        <begin position="285"/>
        <end position="294"/>
    </location>
</feature>